<proteinExistence type="inferred from homology"/>
<dbReference type="InterPro" id="IPR000515">
    <property type="entry name" value="MetI-like"/>
</dbReference>
<comment type="subcellular location">
    <subcellularLocation>
        <location evidence="1 8">Cell membrane</location>
        <topology evidence="1 8">Multi-pass membrane protein</topology>
    </subcellularLocation>
</comment>
<evidence type="ECO:0000256" key="5">
    <source>
        <dbReference type="ARBA" id="ARBA00022970"/>
    </source>
</evidence>
<evidence type="ECO:0000313" key="11">
    <source>
        <dbReference type="Proteomes" id="UP000195985"/>
    </source>
</evidence>
<evidence type="ECO:0000313" key="10">
    <source>
        <dbReference type="EMBL" id="SLM52535.1"/>
    </source>
</evidence>
<dbReference type="GO" id="GO:0043190">
    <property type="term" value="C:ATP-binding cassette (ABC) transporter complex"/>
    <property type="evidence" value="ECO:0007669"/>
    <property type="project" value="InterPro"/>
</dbReference>
<comment type="similarity">
    <text evidence="8">Belongs to the binding-protein-dependent transport system permease family.</text>
</comment>
<gene>
    <name evidence="10" type="ORF">TPAS_2229</name>
</gene>
<dbReference type="Proteomes" id="UP000195985">
    <property type="component" value="Unassembled WGS sequence"/>
</dbReference>
<evidence type="ECO:0000256" key="7">
    <source>
        <dbReference type="ARBA" id="ARBA00023136"/>
    </source>
</evidence>
<dbReference type="InterPro" id="IPR035906">
    <property type="entry name" value="MetI-like_sf"/>
</dbReference>
<dbReference type="GO" id="GO:0006865">
    <property type="term" value="P:amino acid transport"/>
    <property type="evidence" value="ECO:0007669"/>
    <property type="project" value="UniProtKB-KW"/>
</dbReference>
<organism evidence="10 11">
    <name type="scientific">Trichococcus pasteurii</name>
    <dbReference type="NCBI Taxonomy" id="43064"/>
    <lineage>
        <taxon>Bacteria</taxon>
        <taxon>Bacillati</taxon>
        <taxon>Bacillota</taxon>
        <taxon>Bacilli</taxon>
        <taxon>Lactobacillales</taxon>
        <taxon>Carnobacteriaceae</taxon>
        <taxon>Trichococcus</taxon>
    </lineage>
</organism>
<feature type="transmembrane region" description="Helical" evidence="8">
    <location>
        <begin position="25"/>
        <end position="43"/>
    </location>
</feature>
<accession>A0A1W1IHT1</accession>
<evidence type="ECO:0000256" key="6">
    <source>
        <dbReference type="ARBA" id="ARBA00022989"/>
    </source>
</evidence>
<dbReference type="InterPro" id="IPR043429">
    <property type="entry name" value="ArtM/GltK/GlnP/TcyL/YhdX-like"/>
</dbReference>
<dbReference type="GO" id="GO:0022857">
    <property type="term" value="F:transmembrane transporter activity"/>
    <property type="evidence" value="ECO:0007669"/>
    <property type="project" value="InterPro"/>
</dbReference>
<evidence type="ECO:0000259" key="9">
    <source>
        <dbReference type="PROSITE" id="PS50928"/>
    </source>
</evidence>
<keyword evidence="6 8" id="KW-1133">Transmembrane helix</keyword>
<keyword evidence="2 8" id="KW-0813">Transport</keyword>
<dbReference type="Gene3D" id="1.10.3720.10">
    <property type="entry name" value="MetI-like"/>
    <property type="match status" value="1"/>
</dbReference>
<keyword evidence="5" id="KW-0029">Amino-acid transport</keyword>
<evidence type="ECO:0000256" key="8">
    <source>
        <dbReference type="RuleBase" id="RU363032"/>
    </source>
</evidence>
<keyword evidence="11" id="KW-1185">Reference proteome</keyword>
<reference evidence="11" key="1">
    <citation type="submission" date="2016-04" db="EMBL/GenBank/DDBJ databases">
        <authorList>
            <person name="Strepis N."/>
        </authorList>
    </citation>
    <scope>NUCLEOTIDE SEQUENCE [LARGE SCALE GENOMIC DNA]</scope>
</reference>
<sequence length="265" mass="29969">MTIDLPYVQEILILVLKGIPTTLRLTFIPLLIALPFAFLIAVARQRNVKGLARLSQIYVSFIRGTPLIVQILVMYSLFPSLLNALVKSRGLDYDVFGINPIYYAYIVFTLNTVAILSEVFRSALETVDKRQLEAALSIGLLPIQAYRRIVIPQALVAATPNLCNSTVNLLKSTSLAFLMSVQDITAIAKTEAAFGYNYLESYLVIFIVYIVLCSLVQVVFQLLEQRLSLYKRGRKITVKSENDKQPEYFEDARKERYHAGIEEYS</sequence>
<dbReference type="PANTHER" id="PTHR30614">
    <property type="entry name" value="MEMBRANE COMPONENT OF AMINO ACID ABC TRANSPORTER"/>
    <property type="match status" value="1"/>
</dbReference>
<protein>
    <submittedName>
        <fullName evidence="10">Amino acid abc transporter permease protein 3-tm domain</fullName>
    </submittedName>
</protein>
<evidence type="ECO:0000256" key="4">
    <source>
        <dbReference type="ARBA" id="ARBA00022692"/>
    </source>
</evidence>
<feature type="transmembrane region" description="Helical" evidence="8">
    <location>
        <begin position="64"/>
        <end position="82"/>
    </location>
</feature>
<evidence type="ECO:0000256" key="3">
    <source>
        <dbReference type="ARBA" id="ARBA00022475"/>
    </source>
</evidence>
<dbReference type="PROSITE" id="PS50928">
    <property type="entry name" value="ABC_TM1"/>
    <property type="match status" value="1"/>
</dbReference>
<evidence type="ECO:0000256" key="1">
    <source>
        <dbReference type="ARBA" id="ARBA00004651"/>
    </source>
</evidence>
<dbReference type="PANTHER" id="PTHR30614:SF0">
    <property type="entry name" value="L-CYSTINE TRANSPORT SYSTEM PERMEASE PROTEIN TCYL"/>
    <property type="match status" value="1"/>
</dbReference>
<dbReference type="OrthoDB" id="9805999at2"/>
<dbReference type="EMBL" id="FWEY01000007">
    <property type="protein sequence ID" value="SLM52535.1"/>
    <property type="molecule type" value="Genomic_DNA"/>
</dbReference>
<keyword evidence="7 8" id="KW-0472">Membrane</keyword>
<feature type="transmembrane region" description="Helical" evidence="8">
    <location>
        <begin position="202"/>
        <end position="223"/>
    </location>
</feature>
<dbReference type="InterPro" id="IPR010065">
    <property type="entry name" value="AA_ABC_transptr_permease_3TM"/>
</dbReference>
<dbReference type="AlphaFoldDB" id="A0A1W1IHT1"/>
<name>A0A1W1IHT1_9LACT</name>
<feature type="transmembrane region" description="Helical" evidence="8">
    <location>
        <begin position="102"/>
        <end position="120"/>
    </location>
</feature>
<dbReference type="NCBIfam" id="TIGR01726">
    <property type="entry name" value="HEQRo_perm_3TM"/>
    <property type="match status" value="1"/>
</dbReference>
<keyword evidence="3" id="KW-1003">Cell membrane</keyword>
<dbReference type="CDD" id="cd06261">
    <property type="entry name" value="TM_PBP2"/>
    <property type="match status" value="1"/>
</dbReference>
<feature type="domain" description="ABC transmembrane type-1" evidence="9">
    <location>
        <begin position="19"/>
        <end position="217"/>
    </location>
</feature>
<evidence type="ECO:0000256" key="2">
    <source>
        <dbReference type="ARBA" id="ARBA00022448"/>
    </source>
</evidence>
<dbReference type="Pfam" id="PF00528">
    <property type="entry name" value="BPD_transp_1"/>
    <property type="match status" value="1"/>
</dbReference>
<dbReference type="STRING" id="43064.SAMN04488086_10851"/>
<keyword evidence="4 8" id="KW-0812">Transmembrane</keyword>
<dbReference type="SUPFAM" id="SSF161098">
    <property type="entry name" value="MetI-like"/>
    <property type="match status" value="1"/>
</dbReference>